<feature type="transmembrane region" description="Helical" evidence="1">
    <location>
        <begin position="73"/>
        <end position="95"/>
    </location>
</feature>
<accession>A0A2T4Z2M5</accession>
<dbReference type="InterPro" id="IPR054839">
    <property type="entry name" value="puhB_PGC"/>
</dbReference>
<sequence>MSDDFDFEPIPGLPAVPPQGERILWQGKPEWRGLAVRAFHIRKVAIYFALLVAWRGIAAHADGMAVAAASRQMAWIALLGLACMAVLALLAWAYSRSTIYTVTTKRIVIRSGVALPLTVNVPFSQIESAALKVRGDGTGDLPVRLVAGQRIAALALWPNWRPWRVTRPEPMLRAIARPEAVAAVLAGALRGEAVQPLPTAAPEMPAPAALGQPATS</sequence>
<comment type="caution">
    <text evidence="3">The sequence shown here is derived from an EMBL/GenBank/DDBJ whole genome shotgun (WGS) entry which is preliminary data.</text>
</comment>
<gene>
    <name evidence="3" type="ORF">C8P69_105153</name>
</gene>
<keyword evidence="1" id="KW-0472">Membrane</keyword>
<dbReference type="InterPro" id="IPR005182">
    <property type="entry name" value="YdbS-like_PH"/>
</dbReference>
<protein>
    <submittedName>
        <fullName evidence="3">PH (Pleckstrin Homology) domain-containing protein</fullName>
    </submittedName>
</protein>
<dbReference type="EMBL" id="PZZL01000005">
    <property type="protein sequence ID" value="PTM55003.1"/>
    <property type="molecule type" value="Genomic_DNA"/>
</dbReference>
<dbReference type="Pfam" id="PF03703">
    <property type="entry name" value="bPH_2"/>
    <property type="match status" value="1"/>
</dbReference>
<dbReference type="OrthoDB" id="7345733at2"/>
<dbReference type="Proteomes" id="UP000241808">
    <property type="component" value="Unassembled WGS sequence"/>
</dbReference>
<evidence type="ECO:0000259" key="2">
    <source>
        <dbReference type="Pfam" id="PF03703"/>
    </source>
</evidence>
<feature type="domain" description="YdbS-like PH" evidence="2">
    <location>
        <begin position="96"/>
        <end position="180"/>
    </location>
</feature>
<organism evidence="3 4">
    <name type="scientific">Phreatobacter oligotrophus</name>
    <dbReference type="NCBI Taxonomy" id="1122261"/>
    <lineage>
        <taxon>Bacteria</taxon>
        <taxon>Pseudomonadati</taxon>
        <taxon>Pseudomonadota</taxon>
        <taxon>Alphaproteobacteria</taxon>
        <taxon>Hyphomicrobiales</taxon>
        <taxon>Phreatobacteraceae</taxon>
        <taxon>Phreatobacter</taxon>
    </lineage>
</organism>
<evidence type="ECO:0000313" key="3">
    <source>
        <dbReference type="EMBL" id="PTM55003.1"/>
    </source>
</evidence>
<proteinExistence type="predicted"/>
<dbReference type="AlphaFoldDB" id="A0A2T4Z2M5"/>
<keyword evidence="4" id="KW-1185">Reference proteome</keyword>
<name>A0A2T4Z2M5_9HYPH</name>
<keyword evidence="1" id="KW-0812">Transmembrane</keyword>
<evidence type="ECO:0000256" key="1">
    <source>
        <dbReference type="SAM" id="Phobius"/>
    </source>
</evidence>
<keyword evidence="1" id="KW-1133">Transmembrane helix</keyword>
<dbReference type="RefSeq" id="WP_108177820.1">
    <property type="nucleotide sequence ID" value="NZ_JAIESU010000032.1"/>
</dbReference>
<evidence type="ECO:0000313" key="4">
    <source>
        <dbReference type="Proteomes" id="UP000241808"/>
    </source>
</evidence>
<reference evidence="3 4" key="1">
    <citation type="submission" date="2018-04" db="EMBL/GenBank/DDBJ databases">
        <title>Genomic Encyclopedia of Archaeal and Bacterial Type Strains, Phase II (KMG-II): from individual species to whole genera.</title>
        <authorList>
            <person name="Goeker M."/>
        </authorList>
    </citation>
    <scope>NUCLEOTIDE SEQUENCE [LARGE SCALE GENOMIC DNA]</scope>
    <source>
        <strain evidence="3 4">DSM 25521</strain>
    </source>
</reference>
<dbReference type="NCBIfam" id="NF040894">
    <property type="entry name" value="puhB_PGC"/>
    <property type="match status" value="1"/>
</dbReference>
<feature type="transmembrane region" description="Helical" evidence="1">
    <location>
        <begin position="44"/>
        <end position="61"/>
    </location>
</feature>